<protein>
    <submittedName>
        <fullName evidence="1">Unannotated protein</fullName>
    </submittedName>
</protein>
<sequence>MREVGTPEHVLDSDFVALSHLATLHIGKAGEAVAVDVLAREHFHFARERACTELLRALLSRPQAIPEPQKLRKPPATALGRTELEVRVALKDA</sequence>
<proteinExistence type="predicted"/>
<organism evidence="1">
    <name type="scientific">freshwater metagenome</name>
    <dbReference type="NCBI Taxonomy" id="449393"/>
    <lineage>
        <taxon>unclassified sequences</taxon>
        <taxon>metagenomes</taxon>
        <taxon>ecological metagenomes</taxon>
    </lineage>
</organism>
<accession>A0A6J6L9P5</accession>
<gene>
    <name evidence="1" type="ORF">UFOPK2143_01702</name>
</gene>
<evidence type="ECO:0000313" key="1">
    <source>
        <dbReference type="EMBL" id="CAB4658717.1"/>
    </source>
</evidence>
<name>A0A6J6L9P5_9ZZZZ</name>
<dbReference type="AlphaFoldDB" id="A0A6J6L9P5"/>
<reference evidence="1" key="1">
    <citation type="submission" date="2020-05" db="EMBL/GenBank/DDBJ databases">
        <authorList>
            <person name="Chiriac C."/>
            <person name="Salcher M."/>
            <person name="Ghai R."/>
            <person name="Kavagutti S V."/>
        </authorList>
    </citation>
    <scope>NUCLEOTIDE SEQUENCE</scope>
</reference>
<dbReference type="EMBL" id="CAEZVV010000171">
    <property type="protein sequence ID" value="CAB4658717.1"/>
    <property type="molecule type" value="Genomic_DNA"/>
</dbReference>